<proteinExistence type="predicted"/>
<comment type="caution">
    <text evidence="2">The sequence shown here is derived from an EMBL/GenBank/DDBJ whole genome shotgun (WGS) entry which is preliminary data.</text>
</comment>
<feature type="region of interest" description="Disordered" evidence="1">
    <location>
        <begin position="33"/>
        <end position="60"/>
    </location>
</feature>
<sequence length="279" mass="31049">MEKDWQKFSKVTNYRVVLLHCWHQADVEWHQSNAAEGDGGSGSGAKPPAASSTLQTHHGSDDMALLEPRSQASWNSNYAHYHQGGLDVDVGAHSGDTSAAQEQTLKQVFSLLSEDLIMKVGRMIDVPRVFVTQMTWNRGVDGKYGAVLVLLGNQVFLNGTEVSKVVRRANDHAVSWKVENNLNLLKDSLRPAGAQIVFHSEYTSFSGLCWCTEKSDSEPSVRLYFGRLIVDRKSDPFKGEHMWSKSEATRISLEREATSRRISHDTGDGSGRLERTRSS</sequence>
<dbReference type="Proteomes" id="UP000324585">
    <property type="component" value="Unassembled WGS sequence"/>
</dbReference>
<organism evidence="2 3">
    <name type="scientific">Porphyridium purpureum</name>
    <name type="common">Red alga</name>
    <name type="synonym">Porphyridium cruentum</name>
    <dbReference type="NCBI Taxonomy" id="35688"/>
    <lineage>
        <taxon>Eukaryota</taxon>
        <taxon>Rhodophyta</taxon>
        <taxon>Bangiophyceae</taxon>
        <taxon>Porphyridiales</taxon>
        <taxon>Porphyridiaceae</taxon>
        <taxon>Porphyridium</taxon>
    </lineage>
</organism>
<feature type="region of interest" description="Disordered" evidence="1">
    <location>
        <begin position="254"/>
        <end position="279"/>
    </location>
</feature>
<evidence type="ECO:0000313" key="2">
    <source>
        <dbReference type="EMBL" id="KAA8491749.1"/>
    </source>
</evidence>
<protein>
    <submittedName>
        <fullName evidence="2">Uncharacterized protein</fullName>
    </submittedName>
</protein>
<name>A0A5J4YJZ3_PORPP</name>
<accession>A0A5J4YJZ3</accession>
<dbReference type="EMBL" id="VRMN01000011">
    <property type="protein sequence ID" value="KAA8491749.1"/>
    <property type="molecule type" value="Genomic_DNA"/>
</dbReference>
<dbReference type="AlphaFoldDB" id="A0A5J4YJZ3"/>
<evidence type="ECO:0000313" key="3">
    <source>
        <dbReference type="Proteomes" id="UP000324585"/>
    </source>
</evidence>
<evidence type="ECO:0000256" key="1">
    <source>
        <dbReference type="SAM" id="MobiDB-lite"/>
    </source>
</evidence>
<reference evidence="3" key="1">
    <citation type="journal article" date="2019" name="Nat. Commun.">
        <title>Expansion of phycobilisome linker gene families in mesophilic red algae.</title>
        <authorList>
            <person name="Lee J."/>
            <person name="Kim D."/>
            <person name="Bhattacharya D."/>
            <person name="Yoon H.S."/>
        </authorList>
    </citation>
    <scope>NUCLEOTIDE SEQUENCE [LARGE SCALE GENOMIC DNA]</scope>
    <source>
        <strain evidence="3">CCMP 1328</strain>
    </source>
</reference>
<keyword evidence="3" id="KW-1185">Reference proteome</keyword>
<gene>
    <name evidence="2" type="ORF">FVE85_8231</name>
</gene>